<dbReference type="SUPFAM" id="SSF55729">
    <property type="entry name" value="Acyl-CoA N-acyltransferases (Nat)"/>
    <property type="match status" value="1"/>
</dbReference>
<dbReference type="InterPro" id="IPR039143">
    <property type="entry name" value="GNPNAT1-like"/>
</dbReference>
<dbReference type="EMBL" id="JBHSMJ010000065">
    <property type="protein sequence ID" value="MFC5453196.1"/>
    <property type="molecule type" value="Genomic_DNA"/>
</dbReference>
<comment type="caution">
    <text evidence="2">The sequence shown here is derived from an EMBL/GenBank/DDBJ whole genome shotgun (WGS) entry which is preliminary data.</text>
</comment>
<dbReference type="InterPro" id="IPR000182">
    <property type="entry name" value="GNAT_dom"/>
</dbReference>
<evidence type="ECO:0000259" key="1">
    <source>
        <dbReference type="PROSITE" id="PS51186"/>
    </source>
</evidence>
<protein>
    <submittedName>
        <fullName evidence="2">GNAT family N-acetyltransferase</fullName>
    </submittedName>
</protein>
<dbReference type="PANTHER" id="PTHR13355:SF11">
    <property type="entry name" value="GLUCOSAMINE 6-PHOSPHATE N-ACETYLTRANSFERASE"/>
    <property type="match status" value="1"/>
</dbReference>
<feature type="domain" description="N-acetyltransferase" evidence="1">
    <location>
        <begin position="2"/>
        <end position="146"/>
    </location>
</feature>
<reference evidence="3" key="1">
    <citation type="journal article" date="2019" name="Int. J. Syst. Evol. Microbiol.">
        <title>The Global Catalogue of Microorganisms (GCM) 10K type strain sequencing project: providing services to taxonomists for standard genome sequencing and annotation.</title>
        <authorList>
            <consortium name="The Broad Institute Genomics Platform"/>
            <consortium name="The Broad Institute Genome Sequencing Center for Infectious Disease"/>
            <person name="Wu L."/>
            <person name="Ma J."/>
        </authorList>
    </citation>
    <scope>NUCLEOTIDE SEQUENCE [LARGE SCALE GENOMIC DNA]</scope>
    <source>
        <strain evidence="3">KACC 11904</strain>
    </source>
</reference>
<evidence type="ECO:0000313" key="3">
    <source>
        <dbReference type="Proteomes" id="UP001596044"/>
    </source>
</evidence>
<dbReference type="RefSeq" id="WP_377527147.1">
    <property type="nucleotide sequence ID" value="NZ_JAQFVF010000023.1"/>
</dbReference>
<dbReference type="Proteomes" id="UP001596044">
    <property type="component" value="Unassembled WGS sequence"/>
</dbReference>
<dbReference type="CDD" id="cd04301">
    <property type="entry name" value="NAT_SF"/>
    <property type="match status" value="1"/>
</dbReference>
<name>A0ABW0KKS1_9BACL</name>
<evidence type="ECO:0000313" key="2">
    <source>
        <dbReference type="EMBL" id="MFC5453196.1"/>
    </source>
</evidence>
<dbReference type="InterPro" id="IPR016181">
    <property type="entry name" value="Acyl_CoA_acyltransferase"/>
</dbReference>
<organism evidence="2 3">
    <name type="scientific">Paenibacillus aestuarii</name>
    <dbReference type="NCBI Taxonomy" id="516965"/>
    <lineage>
        <taxon>Bacteria</taxon>
        <taxon>Bacillati</taxon>
        <taxon>Bacillota</taxon>
        <taxon>Bacilli</taxon>
        <taxon>Bacillales</taxon>
        <taxon>Paenibacillaceae</taxon>
        <taxon>Paenibacillus</taxon>
    </lineage>
</organism>
<accession>A0ABW0KKS1</accession>
<sequence>METIRVTTMEELRACFEVRMQVFVEEQKVPEELEMDEKDESPESCHHFLIMDEGKPVATARWYFYKEDTAKFQRVAVLASHRGRGLGKQLIVEMEKQARELNAKYALLDAQVQAEGFYTQLGYKVISEEPFYDADILHVRMKKPLI</sequence>
<dbReference type="PROSITE" id="PS51186">
    <property type="entry name" value="GNAT"/>
    <property type="match status" value="1"/>
</dbReference>
<gene>
    <name evidence="2" type="ORF">ACFPOG_33810</name>
</gene>
<dbReference type="PANTHER" id="PTHR13355">
    <property type="entry name" value="GLUCOSAMINE 6-PHOSPHATE N-ACETYLTRANSFERASE"/>
    <property type="match status" value="1"/>
</dbReference>
<proteinExistence type="predicted"/>
<dbReference type="Pfam" id="PF13673">
    <property type="entry name" value="Acetyltransf_10"/>
    <property type="match status" value="1"/>
</dbReference>
<dbReference type="Gene3D" id="3.40.630.30">
    <property type="match status" value="1"/>
</dbReference>
<keyword evidence="3" id="KW-1185">Reference proteome</keyword>